<evidence type="ECO:0000313" key="1">
    <source>
        <dbReference type="EMBL" id="OIR11002.1"/>
    </source>
</evidence>
<proteinExistence type="predicted"/>
<gene>
    <name evidence="1" type="ORF">GALL_71730</name>
</gene>
<reference evidence="1" key="1">
    <citation type="submission" date="2016-10" db="EMBL/GenBank/DDBJ databases">
        <title>Sequence of Gallionella enrichment culture.</title>
        <authorList>
            <person name="Poehlein A."/>
            <person name="Muehling M."/>
            <person name="Daniel R."/>
        </authorList>
    </citation>
    <scope>NUCLEOTIDE SEQUENCE</scope>
</reference>
<organism evidence="1">
    <name type="scientific">mine drainage metagenome</name>
    <dbReference type="NCBI Taxonomy" id="410659"/>
    <lineage>
        <taxon>unclassified sequences</taxon>
        <taxon>metagenomes</taxon>
        <taxon>ecological metagenomes</taxon>
    </lineage>
</organism>
<protein>
    <submittedName>
        <fullName evidence="1">Uncharacterized protein</fullName>
    </submittedName>
</protein>
<sequence>MLRESILKALAGTTPENAVLLDTLRKIAAPLVEDMQQLYDLLEELYSARTVNRVSGCKDGKSYMAYWETGSVTPSMPCRIKPPSDEPQPALGRKIATPQEAAAKMQTSAKPAAPVKLHKEVSMVQRGKGAMRLAIHQFVKDTPGTGSKGITEFALKKFPDTTKPKIMATIGNLVTDKSIRAEGPRQARIYFDKDVAGAPAAAGAATAAPATRRKKGEKFQAKFGMDGTLSISQGNKRFELDRDETQQFIRFITHQQTLTAL</sequence>
<accession>A0A1J5SR54</accession>
<dbReference type="AlphaFoldDB" id="A0A1J5SR54"/>
<dbReference type="EMBL" id="MLJW01000021">
    <property type="protein sequence ID" value="OIR11002.1"/>
    <property type="molecule type" value="Genomic_DNA"/>
</dbReference>
<comment type="caution">
    <text evidence="1">The sequence shown here is derived from an EMBL/GenBank/DDBJ whole genome shotgun (WGS) entry which is preliminary data.</text>
</comment>
<name>A0A1J5SR54_9ZZZZ</name>